<organism evidence="1 2">
    <name type="scientific">Piedraia hortae CBS 480.64</name>
    <dbReference type="NCBI Taxonomy" id="1314780"/>
    <lineage>
        <taxon>Eukaryota</taxon>
        <taxon>Fungi</taxon>
        <taxon>Dikarya</taxon>
        <taxon>Ascomycota</taxon>
        <taxon>Pezizomycotina</taxon>
        <taxon>Dothideomycetes</taxon>
        <taxon>Dothideomycetidae</taxon>
        <taxon>Capnodiales</taxon>
        <taxon>Piedraiaceae</taxon>
        <taxon>Piedraia</taxon>
    </lineage>
</organism>
<accession>A0A6A7BWU7</accession>
<dbReference type="EMBL" id="MU005990">
    <property type="protein sequence ID" value="KAF2859691.1"/>
    <property type="molecule type" value="Genomic_DNA"/>
</dbReference>
<proteinExistence type="predicted"/>
<sequence length="221" mass="25087">MPVTPNGRSFFYGAIPSGVNKHSGEYLCVEVGPEKTNAISTDTALNILKAIRLVRIQHSLVYLIGCNSHQFDLLIKDILKLPALSHWLTQIAKFFRAHQVHLAELKLQQVATLGKKERKKKKKNLALPVKMGGNQKFVCNLSSGTSWVRCRVQNGGKRSVFLLEPNALDRLADVYITVQSPASECPLLGFTTSSLRRIRFYRWTWCRYLGKNLFTYARRQP</sequence>
<reference evidence="1" key="1">
    <citation type="journal article" date="2020" name="Stud. Mycol.">
        <title>101 Dothideomycetes genomes: a test case for predicting lifestyles and emergence of pathogens.</title>
        <authorList>
            <person name="Haridas S."/>
            <person name="Albert R."/>
            <person name="Binder M."/>
            <person name="Bloem J."/>
            <person name="Labutti K."/>
            <person name="Salamov A."/>
            <person name="Andreopoulos B."/>
            <person name="Baker S."/>
            <person name="Barry K."/>
            <person name="Bills G."/>
            <person name="Bluhm B."/>
            <person name="Cannon C."/>
            <person name="Castanera R."/>
            <person name="Culley D."/>
            <person name="Daum C."/>
            <person name="Ezra D."/>
            <person name="Gonzalez J."/>
            <person name="Henrissat B."/>
            <person name="Kuo A."/>
            <person name="Liang C."/>
            <person name="Lipzen A."/>
            <person name="Lutzoni F."/>
            <person name="Magnuson J."/>
            <person name="Mondo S."/>
            <person name="Nolan M."/>
            <person name="Ohm R."/>
            <person name="Pangilinan J."/>
            <person name="Park H.-J."/>
            <person name="Ramirez L."/>
            <person name="Alfaro M."/>
            <person name="Sun H."/>
            <person name="Tritt A."/>
            <person name="Yoshinaga Y."/>
            <person name="Zwiers L.-H."/>
            <person name="Turgeon B."/>
            <person name="Goodwin S."/>
            <person name="Spatafora J."/>
            <person name="Crous P."/>
            <person name="Grigoriev I."/>
        </authorList>
    </citation>
    <scope>NUCLEOTIDE SEQUENCE</scope>
    <source>
        <strain evidence="1">CBS 480.64</strain>
    </source>
</reference>
<gene>
    <name evidence="1" type="ORF">K470DRAFT_295542</name>
</gene>
<dbReference type="InterPro" id="IPR012337">
    <property type="entry name" value="RNaseH-like_sf"/>
</dbReference>
<evidence type="ECO:0008006" key="3">
    <source>
        <dbReference type="Google" id="ProtNLM"/>
    </source>
</evidence>
<protein>
    <recommendedName>
        <fullName evidence="3">DUF659 domain-containing protein</fullName>
    </recommendedName>
</protein>
<keyword evidence="2" id="KW-1185">Reference proteome</keyword>
<dbReference type="SUPFAM" id="SSF53098">
    <property type="entry name" value="Ribonuclease H-like"/>
    <property type="match status" value="1"/>
</dbReference>
<dbReference type="OrthoDB" id="3236755at2759"/>
<dbReference type="AlphaFoldDB" id="A0A6A7BWU7"/>
<name>A0A6A7BWU7_9PEZI</name>
<evidence type="ECO:0000313" key="2">
    <source>
        <dbReference type="Proteomes" id="UP000799421"/>
    </source>
</evidence>
<evidence type="ECO:0000313" key="1">
    <source>
        <dbReference type="EMBL" id="KAF2859691.1"/>
    </source>
</evidence>
<dbReference type="Proteomes" id="UP000799421">
    <property type="component" value="Unassembled WGS sequence"/>
</dbReference>